<dbReference type="Gene3D" id="1.10.1400.10">
    <property type="match status" value="1"/>
</dbReference>
<protein>
    <submittedName>
        <fullName evidence="4">Beta-lactam antibiotic acylase</fullName>
    </submittedName>
</protein>
<dbReference type="InterPro" id="IPR029055">
    <property type="entry name" value="Ntn_hydrolases_N"/>
</dbReference>
<reference evidence="5" key="1">
    <citation type="journal article" date="2019" name="Int. J. Syst. Evol. Microbiol.">
        <title>The Global Catalogue of Microorganisms (GCM) 10K type strain sequencing project: providing services to taxonomists for standard genome sequencing and annotation.</title>
        <authorList>
            <consortium name="The Broad Institute Genomics Platform"/>
            <consortium name="The Broad Institute Genome Sequencing Center for Infectious Disease"/>
            <person name="Wu L."/>
            <person name="Ma J."/>
        </authorList>
    </citation>
    <scope>NUCLEOTIDE SEQUENCE [LARGE SCALE GENOMIC DNA]</scope>
    <source>
        <strain evidence="5">CGMCC 1.10832</strain>
    </source>
</reference>
<evidence type="ECO:0000313" key="4">
    <source>
        <dbReference type="EMBL" id="GGC23392.1"/>
    </source>
</evidence>
<dbReference type="Proteomes" id="UP000636010">
    <property type="component" value="Unassembled WGS sequence"/>
</dbReference>
<evidence type="ECO:0000256" key="1">
    <source>
        <dbReference type="ARBA" id="ARBA00006586"/>
    </source>
</evidence>
<dbReference type="InterPro" id="IPR014395">
    <property type="entry name" value="Pen/GL7ACA/AHL_acylase"/>
</dbReference>
<dbReference type="RefSeq" id="WP_188460318.1">
    <property type="nucleotide sequence ID" value="NZ_BAABHU010000002.1"/>
</dbReference>
<comment type="caution">
    <text evidence="4">The sequence shown here is derived from an EMBL/GenBank/DDBJ whole genome shotgun (WGS) entry which is preliminary data.</text>
</comment>
<sequence length="809" mass="93060">MKFIKFLFSFIIAVALVVGLNEKWGQIPPLGKFLDPYHGFWANSHNKDIAFNENVTIRGLKDAVSVYYDSLLIPHVFAKNDADLYRAQGYVTATNRLWQMEFQTHAAAGRVSEIIGPDALSFDRYQRRNGLLYGAENGLKVMEEDSIIGPMLFAYTEGINSYIESLTYENLPLEYKLLDYKPEPWTNMKSALLLKYMANDLAGSDYDIENTELLKVLGKDRFDFLFPDRYSKMDPVIPSSKKWEFEPLPVSRPDSITFPLVFPEGEGQQPNPANGSNNWVVAGSKTSTGQPILANDPHLGLNLPSIWYVMHLNAPGVNTYGGTLPGAMGIIIGFNDSIAWGETNATRDVRDWYHIQFKDDDRTEYLYNNKWLKTQKVVQTFKIRGAEEFTDTIYYTHHGPIVYDKNFKAEDSKANFALRWTAHDPSNEQLTFHLLNRAKNYEDYKKALSYYDCPAQNFAFASVQGDIALWVNGKFPLRWEEQGKFIMDGSRADMDWKDFIPHQHNAFMKNPQQGFLSSANQIPVDSTYPYYHYDKGYEHYRNRRINSQLSTLENITVEDMKRLQTDNYSLFAFEILPTMLDSLDRNSLTDVQKQAFDVLSNWNFISDKDAVAPAYFEIWWDEVYKNLWDEFLNTEEKLRKPELPRTIEILKGFPNDPYIDNQNTNKKESITDLYTAGFIEAVDSVENWKSITGMELKWSNFKNTTVQHLARLPAFSTERVPIGGNKHIINATSGRHGASWRMIVSLENPVRAYGVYPGGQSGNPGSFYYNNMIDTWAKGEYYELDHNSNQQALKNIIFTQTLTPNEEEE</sequence>
<name>A0ABQ1LHC9_9BACT</name>
<proteinExistence type="inferred from homology"/>
<dbReference type="SUPFAM" id="SSF56235">
    <property type="entry name" value="N-terminal nucleophile aminohydrolases (Ntn hydrolases)"/>
    <property type="match status" value="1"/>
</dbReference>
<keyword evidence="2" id="KW-0378">Hydrolase</keyword>
<dbReference type="Pfam" id="PF01804">
    <property type="entry name" value="Penicil_amidase"/>
    <property type="match status" value="1"/>
</dbReference>
<dbReference type="InterPro" id="IPR043147">
    <property type="entry name" value="Penicillin_amidase_A-knob"/>
</dbReference>
<dbReference type="EMBL" id="BMEC01000002">
    <property type="protein sequence ID" value="GGC23392.1"/>
    <property type="molecule type" value="Genomic_DNA"/>
</dbReference>
<evidence type="ECO:0000256" key="2">
    <source>
        <dbReference type="ARBA" id="ARBA00022801"/>
    </source>
</evidence>
<keyword evidence="5" id="KW-1185">Reference proteome</keyword>
<dbReference type="CDD" id="cd03747">
    <property type="entry name" value="Ntn_PGA_like"/>
    <property type="match status" value="1"/>
</dbReference>
<evidence type="ECO:0000256" key="3">
    <source>
        <dbReference type="ARBA" id="ARBA00023145"/>
    </source>
</evidence>
<dbReference type="Gene3D" id="3.60.20.10">
    <property type="entry name" value="Glutamine Phosphoribosylpyrophosphate, subunit 1, domain 1"/>
    <property type="match status" value="1"/>
</dbReference>
<dbReference type="Gene3D" id="1.10.439.10">
    <property type="entry name" value="Penicillin Amidohydrolase, domain 1"/>
    <property type="match status" value="1"/>
</dbReference>
<dbReference type="InterPro" id="IPR043146">
    <property type="entry name" value="Penicillin_amidase_N_B-knob"/>
</dbReference>
<dbReference type="PANTHER" id="PTHR34218">
    <property type="entry name" value="PEPTIDASE S45 PENICILLIN AMIDASE"/>
    <property type="match status" value="1"/>
</dbReference>
<dbReference type="InterPro" id="IPR002692">
    <property type="entry name" value="S45"/>
</dbReference>
<accession>A0ABQ1LHC9</accession>
<evidence type="ECO:0000313" key="5">
    <source>
        <dbReference type="Proteomes" id="UP000636010"/>
    </source>
</evidence>
<dbReference type="PIRSF" id="PIRSF001227">
    <property type="entry name" value="Pen_acylase"/>
    <property type="match status" value="1"/>
</dbReference>
<dbReference type="Gene3D" id="2.30.120.10">
    <property type="match status" value="1"/>
</dbReference>
<dbReference type="PANTHER" id="PTHR34218:SF4">
    <property type="entry name" value="ACYL-HOMOSERINE LACTONE ACYLASE QUIP"/>
    <property type="match status" value="1"/>
</dbReference>
<comment type="similarity">
    <text evidence="1">Belongs to the peptidase S45 family.</text>
</comment>
<organism evidence="4 5">
    <name type="scientific">Marivirga lumbricoides</name>
    <dbReference type="NCBI Taxonomy" id="1046115"/>
    <lineage>
        <taxon>Bacteria</taxon>
        <taxon>Pseudomonadati</taxon>
        <taxon>Bacteroidota</taxon>
        <taxon>Cytophagia</taxon>
        <taxon>Cytophagales</taxon>
        <taxon>Marivirgaceae</taxon>
        <taxon>Marivirga</taxon>
    </lineage>
</organism>
<dbReference type="InterPro" id="IPR023343">
    <property type="entry name" value="Penicillin_amidase_dom1"/>
</dbReference>
<keyword evidence="3" id="KW-0865">Zymogen</keyword>
<gene>
    <name evidence="4" type="ORF">GCM10011506_05860</name>
</gene>